<comment type="caution">
    <text evidence="2">The sequence shown here is derived from an EMBL/GenBank/DDBJ whole genome shotgun (WGS) entry which is preliminary data.</text>
</comment>
<keyword evidence="1" id="KW-1133">Transmembrane helix</keyword>
<dbReference type="RefSeq" id="WP_133556768.1">
    <property type="nucleotide sequence ID" value="NZ_SNYF01000007.1"/>
</dbReference>
<feature type="transmembrane region" description="Helical" evidence="1">
    <location>
        <begin position="65"/>
        <end position="85"/>
    </location>
</feature>
<dbReference type="EMBL" id="SNYF01000007">
    <property type="protein sequence ID" value="TDQ16658.1"/>
    <property type="molecule type" value="Genomic_DNA"/>
</dbReference>
<protein>
    <submittedName>
        <fullName evidence="2">Uncharacterized protein DUF4153</fullName>
    </submittedName>
</protein>
<accession>A0A4R6T6R2</accession>
<evidence type="ECO:0000256" key="1">
    <source>
        <dbReference type="SAM" id="Phobius"/>
    </source>
</evidence>
<reference evidence="2 3" key="1">
    <citation type="submission" date="2019-03" db="EMBL/GenBank/DDBJ databases">
        <title>Genomic Encyclopedia of Type Strains, Phase III (KMG-III): the genomes of soil and plant-associated and newly described type strains.</title>
        <authorList>
            <person name="Whitman W."/>
        </authorList>
    </citation>
    <scope>NUCLEOTIDE SEQUENCE [LARGE SCALE GENOMIC DNA]</scope>
    <source>
        <strain evidence="2 3">CECT 8446</strain>
    </source>
</reference>
<proteinExistence type="predicted"/>
<feature type="transmembrane region" description="Helical" evidence="1">
    <location>
        <begin position="393"/>
        <end position="413"/>
    </location>
</feature>
<organism evidence="2 3">
    <name type="scientific">Algoriphagus boseongensis</name>
    <dbReference type="NCBI Taxonomy" id="1442587"/>
    <lineage>
        <taxon>Bacteria</taxon>
        <taxon>Pseudomonadati</taxon>
        <taxon>Bacteroidota</taxon>
        <taxon>Cytophagia</taxon>
        <taxon>Cytophagales</taxon>
        <taxon>Cyclobacteriaceae</taxon>
        <taxon>Algoriphagus</taxon>
    </lineage>
</organism>
<gene>
    <name evidence="2" type="ORF">DFQ04_2780</name>
</gene>
<feature type="transmembrane region" description="Helical" evidence="1">
    <location>
        <begin position="252"/>
        <end position="273"/>
    </location>
</feature>
<keyword evidence="1" id="KW-0812">Transmembrane</keyword>
<evidence type="ECO:0000313" key="2">
    <source>
        <dbReference type="EMBL" id="TDQ16658.1"/>
    </source>
</evidence>
<keyword evidence="1" id="KW-0472">Membrane</keyword>
<dbReference type="OrthoDB" id="637094at2"/>
<keyword evidence="3" id="KW-1185">Reference proteome</keyword>
<dbReference type="Proteomes" id="UP000294535">
    <property type="component" value="Unassembled WGS sequence"/>
</dbReference>
<feature type="transmembrane region" description="Helical" evidence="1">
    <location>
        <begin position="317"/>
        <end position="340"/>
    </location>
</feature>
<feature type="transmembrane region" description="Helical" evidence="1">
    <location>
        <begin position="146"/>
        <end position="166"/>
    </location>
</feature>
<dbReference type="AlphaFoldDB" id="A0A4R6T6R2"/>
<feature type="transmembrane region" description="Helical" evidence="1">
    <location>
        <begin position="222"/>
        <end position="240"/>
    </location>
</feature>
<sequence length="414" mass="46603">MKNQIQSNIDKPSELEKLYRKNKSHFKQEFNSIYPEIKGQALADFWNERLNFESESISWGSRKEWQFVIIAALIAGFFAKFPAIFSIDEEFFYPRNMAFVAFPFVSAYFLWKNKTDAQVWGKIAGIIAISLVYINLLPDNSESDTLVLACIHLPLLLWAVLGFSFVEGKMGYLPGRLDYLRFNGDAVVMGAILLLSGLLMSGITIGLFGLIGIKIEKFYMEWIAVFGLASAPLVATHLTQTNPQLVNKVSPIVAKIFSPLVLIMLVIYLGAIIYSGKDPYNDREFLLLFNMLLIGVMGLIFFSVAESAEEGKNKMGNWVLMSLSIITVIVNGIALSAIAFRISEWGITPNRMAVLGVNILMLIHLLMVSKNLIRTVQGKSKLEEVGLTIVRYLPIYFLWTALVVFGFPWLFGFK</sequence>
<feature type="transmembrane region" description="Helical" evidence="1">
    <location>
        <begin position="352"/>
        <end position="373"/>
    </location>
</feature>
<feature type="transmembrane region" description="Helical" evidence="1">
    <location>
        <begin position="285"/>
        <end position="305"/>
    </location>
</feature>
<evidence type="ECO:0000313" key="3">
    <source>
        <dbReference type="Proteomes" id="UP000294535"/>
    </source>
</evidence>
<feature type="transmembrane region" description="Helical" evidence="1">
    <location>
        <begin position="186"/>
        <end position="210"/>
    </location>
</feature>
<feature type="transmembrane region" description="Helical" evidence="1">
    <location>
        <begin position="117"/>
        <end position="134"/>
    </location>
</feature>
<name>A0A4R6T6R2_9BACT</name>